<feature type="domain" description="Glycosyltransferase subfamily 4-like N-terminal" evidence="4">
    <location>
        <begin position="23"/>
        <end position="171"/>
    </location>
</feature>
<dbReference type="PANTHER" id="PTHR12526">
    <property type="entry name" value="GLYCOSYLTRANSFERASE"/>
    <property type="match status" value="1"/>
</dbReference>
<sequence>MGDSVTKPKVAIIGTRGYPSYYGGFETAVRQLAPYLAAKGWDVTVYGRPGATRADDVLSKEPVRTIATPGIERKSLSTLTYGLTSTFHAACILKPDVALVMNVANGYALPLLRFRGIPTLVNVDGIEWERAKWGKLAKAVFRGGARATARWASNLVFDARAIGQRWKRDFGRDGVFIPYGGDPVEQADPVKNLVPRRYVLYVARFVPENSVDAFLAAVPSIAEHADVVVVGSSGYGGEFDERAQHLSETHDRVHWLGHVSDDRMLHSLWKHAGAYFHGHTVGGTNPALVQAMAAGAPTVARDTVYNREVLQDAGLFVPGDSASISSALLALLANPVQQEQMSAASCERADAEYTWEAVCQGYEAALRDLLSIEGRPNDGVQKNSDDLIDQGSRGDR</sequence>
<dbReference type="SUPFAM" id="SSF53756">
    <property type="entry name" value="UDP-Glycosyltransferase/glycogen phosphorylase"/>
    <property type="match status" value="1"/>
</dbReference>
<evidence type="ECO:0000256" key="2">
    <source>
        <dbReference type="ARBA" id="ARBA00022679"/>
    </source>
</evidence>
<evidence type="ECO:0000259" key="4">
    <source>
        <dbReference type="Pfam" id="PF13579"/>
    </source>
</evidence>
<dbReference type="Gene3D" id="3.40.50.2000">
    <property type="entry name" value="Glycogen Phosphorylase B"/>
    <property type="match status" value="2"/>
</dbReference>
<reference evidence="6" key="1">
    <citation type="submission" date="2019-09" db="EMBL/GenBank/DDBJ databases">
        <title>Mumia zhuanghuii sp. nov. isolated from the intestinal contents of plateau pika (Ochotona curzoniae) in the Qinghai-Tibet plateau of China.</title>
        <authorList>
            <person name="Tian Z."/>
        </authorList>
    </citation>
    <scope>NUCLEOTIDE SEQUENCE [LARGE SCALE GENOMIC DNA]</scope>
    <source>
        <strain evidence="6">L-033</strain>
    </source>
</reference>
<dbReference type="Pfam" id="PF13579">
    <property type="entry name" value="Glyco_trans_4_4"/>
    <property type="match status" value="1"/>
</dbReference>
<name>A0A5N0TCV4_9MICO</name>
<accession>A0A5N0TCV4</accession>
<keyword evidence="2 5" id="KW-0808">Transferase</keyword>
<protein>
    <submittedName>
        <fullName evidence="5">Glycosyltransferase family 1 protein</fullName>
    </submittedName>
</protein>
<evidence type="ECO:0000313" key="6">
    <source>
        <dbReference type="Proteomes" id="UP000326838"/>
    </source>
</evidence>
<dbReference type="Proteomes" id="UP000326838">
    <property type="component" value="Unassembled WGS sequence"/>
</dbReference>
<dbReference type="GO" id="GO:0016757">
    <property type="term" value="F:glycosyltransferase activity"/>
    <property type="evidence" value="ECO:0007669"/>
    <property type="project" value="UniProtKB-KW"/>
</dbReference>
<dbReference type="AlphaFoldDB" id="A0A5N0TCV4"/>
<evidence type="ECO:0000256" key="1">
    <source>
        <dbReference type="ARBA" id="ARBA00022676"/>
    </source>
</evidence>
<organism evidence="5 6">
    <name type="scientific">Microbacterium caowuchunii</name>
    <dbReference type="NCBI Taxonomy" id="2614638"/>
    <lineage>
        <taxon>Bacteria</taxon>
        <taxon>Bacillati</taxon>
        <taxon>Actinomycetota</taxon>
        <taxon>Actinomycetes</taxon>
        <taxon>Micrococcales</taxon>
        <taxon>Microbacteriaceae</taxon>
        <taxon>Microbacterium</taxon>
    </lineage>
</organism>
<proteinExistence type="predicted"/>
<dbReference type="PANTHER" id="PTHR12526:SF636">
    <property type="entry name" value="BLL3647 PROTEIN"/>
    <property type="match status" value="1"/>
</dbReference>
<keyword evidence="1" id="KW-0328">Glycosyltransferase</keyword>
<dbReference type="InterPro" id="IPR028098">
    <property type="entry name" value="Glyco_trans_4-like_N"/>
</dbReference>
<gene>
    <name evidence="5" type="ORF">F6B40_10090</name>
</gene>
<keyword evidence="6" id="KW-1185">Reference proteome</keyword>
<feature type="region of interest" description="Disordered" evidence="3">
    <location>
        <begin position="374"/>
        <end position="396"/>
    </location>
</feature>
<comment type="caution">
    <text evidence="5">The sequence shown here is derived from an EMBL/GenBank/DDBJ whole genome shotgun (WGS) entry which is preliminary data.</text>
</comment>
<evidence type="ECO:0000313" key="5">
    <source>
        <dbReference type="EMBL" id="KAA9132923.1"/>
    </source>
</evidence>
<dbReference type="EMBL" id="VYUY01000013">
    <property type="protein sequence ID" value="KAA9132923.1"/>
    <property type="molecule type" value="Genomic_DNA"/>
</dbReference>
<evidence type="ECO:0000256" key="3">
    <source>
        <dbReference type="SAM" id="MobiDB-lite"/>
    </source>
</evidence>
<dbReference type="Pfam" id="PF13692">
    <property type="entry name" value="Glyco_trans_1_4"/>
    <property type="match status" value="1"/>
</dbReference>